<dbReference type="Pfam" id="PF00905">
    <property type="entry name" value="Transpeptidase"/>
    <property type="match status" value="1"/>
</dbReference>
<comment type="catalytic activity">
    <reaction evidence="20">
        <text>Preferential cleavage: (Ac)2-L-Lys-D-Ala-|-D-Ala. Also transpeptidation of peptidyl-alanyl moieties that are N-acyl substituents of D-alanine.</text>
        <dbReference type="EC" id="3.4.16.4"/>
    </reaction>
</comment>
<protein>
    <recommendedName>
        <fullName evidence="4">Penicillin-binding protein 1A</fullName>
        <ecNumber evidence="21">2.4.99.28</ecNumber>
        <ecNumber evidence="3">3.4.16.4</ecNumber>
    </recommendedName>
</protein>
<evidence type="ECO:0000256" key="11">
    <source>
        <dbReference type="ARBA" id="ARBA00022801"/>
    </source>
</evidence>
<evidence type="ECO:0000256" key="1">
    <source>
        <dbReference type="ARBA" id="ARBA00002624"/>
    </source>
</evidence>
<keyword evidence="5" id="KW-1003">Cell membrane</keyword>
<evidence type="ECO:0000256" key="22">
    <source>
        <dbReference type="ARBA" id="ARBA00049902"/>
    </source>
</evidence>
<accession>A0ABM7T002</accession>
<keyword evidence="14" id="KW-0573">Peptidoglycan synthesis</keyword>
<evidence type="ECO:0000256" key="17">
    <source>
        <dbReference type="ARBA" id="ARBA00023251"/>
    </source>
</evidence>
<keyword evidence="9" id="KW-0808">Transferase</keyword>
<keyword evidence="11" id="KW-0378">Hydrolase</keyword>
<comment type="function">
    <text evidence="1">Cell wall formation. Synthesis of cross-linked peptidoglycan from the lipid intermediates. The enzyme has a penicillin-insensitive transglycosylase N-terminal domain (formation of linear glycan strands) and a penicillin-sensitive transpeptidase C-terminal domain (cross-linking of the peptide subunits).</text>
</comment>
<dbReference type="InterPro" id="IPR001264">
    <property type="entry name" value="Glyco_trans_51"/>
</dbReference>
<organism evidence="26 27">
    <name type="scientific">Clostridium gelidum</name>
    <dbReference type="NCBI Taxonomy" id="704125"/>
    <lineage>
        <taxon>Bacteria</taxon>
        <taxon>Bacillati</taxon>
        <taxon>Bacillota</taxon>
        <taxon>Clostridia</taxon>
        <taxon>Eubacteriales</taxon>
        <taxon>Clostridiaceae</taxon>
        <taxon>Clostridium</taxon>
    </lineage>
</organism>
<dbReference type="InterPro" id="IPR001460">
    <property type="entry name" value="PCN-bd_Tpept"/>
</dbReference>
<keyword evidence="27" id="KW-1185">Reference proteome</keyword>
<proteinExistence type="predicted"/>
<evidence type="ECO:0000256" key="13">
    <source>
        <dbReference type="ARBA" id="ARBA00022968"/>
    </source>
</evidence>
<feature type="compositionally biased region" description="Polar residues" evidence="23">
    <location>
        <begin position="830"/>
        <end position="841"/>
    </location>
</feature>
<dbReference type="RefSeq" id="WP_224036840.1">
    <property type="nucleotide sequence ID" value="NZ_AP024849.1"/>
</dbReference>
<feature type="compositionally biased region" description="Low complexity" evidence="23">
    <location>
        <begin position="798"/>
        <end position="822"/>
    </location>
</feature>
<evidence type="ECO:0000256" key="2">
    <source>
        <dbReference type="ARBA" id="ARBA00004401"/>
    </source>
</evidence>
<dbReference type="InterPro" id="IPR036950">
    <property type="entry name" value="PBP_transglycosylase"/>
</dbReference>
<comment type="subcellular location">
    <subcellularLocation>
        <location evidence="2">Cell membrane</location>
        <topology evidence="2">Single-pass type II membrane protein</topology>
    </subcellularLocation>
</comment>
<dbReference type="SUPFAM" id="SSF53955">
    <property type="entry name" value="Lysozyme-like"/>
    <property type="match status" value="1"/>
</dbReference>
<keyword evidence="8" id="KW-0328">Glycosyltransferase</keyword>
<evidence type="ECO:0000256" key="9">
    <source>
        <dbReference type="ARBA" id="ARBA00022679"/>
    </source>
</evidence>
<evidence type="ECO:0000256" key="15">
    <source>
        <dbReference type="ARBA" id="ARBA00022989"/>
    </source>
</evidence>
<evidence type="ECO:0000256" key="19">
    <source>
        <dbReference type="ARBA" id="ARBA00023316"/>
    </source>
</evidence>
<evidence type="ECO:0000256" key="7">
    <source>
        <dbReference type="ARBA" id="ARBA00022670"/>
    </source>
</evidence>
<evidence type="ECO:0000256" key="20">
    <source>
        <dbReference type="ARBA" id="ARBA00034000"/>
    </source>
</evidence>
<evidence type="ECO:0000256" key="14">
    <source>
        <dbReference type="ARBA" id="ARBA00022984"/>
    </source>
</evidence>
<keyword evidence="13" id="KW-0735">Signal-anchor</keyword>
<evidence type="ECO:0000256" key="16">
    <source>
        <dbReference type="ARBA" id="ARBA00023136"/>
    </source>
</evidence>
<keyword evidence="12" id="KW-0133">Cell shape</keyword>
<reference evidence="27" key="1">
    <citation type="submission" date="2021-07" db="EMBL/GenBank/DDBJ databases">
        <title>Complete genome sequencing of a Clostridium isolate.</title>
        <authorList>
            <person name="Ueki A."/>
            <person name="Tonouchi A."/>
        </authorList>
    </citation>
    <scope>NUCLEOTIDE SEQUENCE [LARGE SCALE GENOMIC DNA]</scope>
    <source>
        <strain evidence="27">C5S11</strain>
    </source>
</reference>
<keyword evidence="6" id="KW-0121">Carboxypeptidase</keyword>
<keyword evidence="17" id="KW-0046">Antibiotic resistance</keyword>
<dbReference type="SUPFAM" id="SSF56601">
    <property type="entry name" value="beta-lactamase/transpeptidase-like"/>
    <property type="match status" value="1"/>
</dbReference>
<evidence type="ECO:0000256" key="10">
    <source>
        <dbReference type="ARBA" id="ARBA00022692"/>
    </source>
</evidence>
<dbReference type="Gene3D" id="1.10.3810.10">
    <property type="entry name" value="Biosynthetic peptidoglycan transglycosylase-like"/>
    <property type="match status" value="1"/>
</dbReference>
<dbReference type="InterPro" id="IPR023346">
    <property type="entry name" value="Lysozyme-like_dom_sf"/>
</dbReference>
<keyword evidence="7" id="KW-0645">Protease</keyword>
<keyword evidence="18" id="KW-0511">Multifunctional enzyme</keyword>
<evidence type="ECO:0000256" key="4">
    <source>
        <dbReference type="ARBA" id="ARBA00018638"/>
    </source>
</evidence>
<dbReference type="Pfam" id="PF00912">
    <property type="entry name" value="Transgly"/>
    <property type="match status" value="1"/>
</dbReference>
<evidence type="ECO:0000313" key="26">
    <source>
        <dbReference type="EMBL" id="BCZ45223.1"/>
    </source>
</evidence>
<dbReference type="EC" id="2.4.99.28" evidence="21"/>
<evidence type="ECO:0000256" key="8">
    <source>
        <dbReference type="ARBA" id="ARBA00022676"/>
    </source>
</evidence>
<dbReference type="Gene3D" id="3.40.710.10">
    <property type="entry name" value="DD-peptidase/beta-lactamase superfamily"/>
    <property type="match status" value="1"/>
</dbReference>
<name>A0ABM7T002_9CLOT</name>
<evidence type="ECO:0000256" key="21">
    <source>
        <dbReference type="ARBA" id="ARBA00044770"/>
    </source>
</evidence>
<evidence type="ECO:0000259" key="25">
    <source>
        <dbReference type="Pfam" id="PF00912"/>
    </source>
</evidence>
<keyword evidence="15" id="KW-1133">Transmembrane helix</keyword>
<keyword evidence="19" id="KW-0961">Cell wall biogenesis/degradation</keyword>
<dbReference type="PANTHER" id="PTHR32282">
    <property type="entry name" value="BINDING PROTEIN TRANSPEPTIDASE, PUTATIVE-RELATED"/>
    <property type="match status" value="1"/>
</dbReference>
<evidence type="ECO:0000313" key="27">
    <source>
        <dbReference type="Proteomes" id="UP000824633"/>
    </source>
</evidence>
<keyword evidence="16" id="KW-0472">Membrane</keyword>
<dbReference type="InterPro" id="IPR012338">
    <property type="entry name" value="Beta-lactam/transpept-like"/>
</dbReference>
<gene>
    <name evidence="26" type="primary">pbpA</name>
    <name evidence="26" type="ORF">psyc5s11_12900</name>
</gene>
<dbReference type="EMBL" id="AP024849">
    <property type="protein sequence ID" value="BCZ45223.1"/>
    <property type="molecule type" value="Genomic_DNA"/>
</dbReference>
<evidence type="ECO:0000259" key="24">
    <source>
        <dbReference type="Pfam" id="PF00905"/>
    </source>
</evidence>
<feature type="compositionally biased region" description="Polar residues" evidence="23">
    <location>
        <begin position="776"/>
        <end position="792"/>
    </location>
</feature>
<evidence type="ECO:0000256" key="5">
    <source>
        <dbReference type="ARBA" id="ARBA00022475"/>
    </source>
</evidence>
<dbReference type="InterPro" id="IPR050396">
    <property type="entry name" value="Glycosyltr_51/Transpeptidase"/>
</dbReference>
<keyword evidence="10" id="KW-0812">Transmembrane</keyword>
<evidence type="ECO:0000256" key="3">
    <source>
        <dbReference type="ARBA" id="ARBA00012448"/>
    </source>
</evidence>
<dbReference type="PANTHER" id="PTHR32282:SF11">
    <property type="entry name" value="PENICILLIN-BINDING PROTEIN 1B"/>
    <property type="match status" value="1"/>
</dbReference>
<evidence type="ECO:0000256" key="6">
    <source>
        <dbReference type="ARBA" id="ARBA00022645"/>
    </source>
</evidence>
<evidence type="ECO:0000256" key="18">
    <source>
        <dbReference type="ARBA" id="ARBA00023268"/>
    </source>
</evidence>
<evidence type="ECO:0000256" key="12">
    <source>
        <dbReference type="ARBA" id="ARBA00022960"/>
    </source>
</evidence>
<feature type="domain" description="Glycosyl transferase family 51" evidence="25">
    <location>
        <begin position="81"/>
        <end position="264"/>
    </location>
</feature>
<evidence type="ECO:0000256" key="23">
    <source>
        <dbReference type="SAM" id="MobiDB-lite"/>
    </source>
</evidence>
<feature type="region of interest" description="Disordered" evidence="23">
    <location>
        <begin position="775"/>
        <end position="841"/>
    </location>
</feature>
<comment type="catalytic activity">
    <reaction evidence="22">
        <text>[GlcNAc-(1-&gt;4)-Mur2Ac(oyl-L-Ala-gamma-D-Glu-L-Lys-D-Ala-D-Ala)](n)-di-trans,octa-cis-undecaprenyl diphosphate + beta-D-GlcNAc-(1-&gt;4)-Mur2Ac(oyl-L-Ala-gamma-D-Glu-L-Lys-D-Ala-D-Ala)-di-trans,octa-cis-undecaprenyl diphosphate = [GlcNAc-(1-&gt;4)-Mur2Ac(oyl-L-Ala-gamma-D-Glu-L-Lys-D-Ala-D-Ala)](n+1)-di-trans,octa-cis-undecaprenyl diphosphate + di-trans,octa-cis-undecaprenyl diphosphate + H(+)</text>
        <dbReference type="Rhea" id="RHEA:23708"/>
        <dbReference type="Rhea" id="RHEA-COMP:9602"/>
        <dbReference type="Rhea" id="RHEA-COMP:9603"/>
        <dbReference type="ChEBI" id="CHEBI:15378"/>
        <dbReference type="ChEBI" id="CHEBI:58405"/>
        <dbReference type="ChEBI" id="CHEBI:60033"/>
        <dbReference type="ChEBI" id="CHEBI:78435"/>
        <dbReference type="EC" id="2.4.99.28"/>
    </reaction>
</comment>
<dbReference type="EC" id="3.4.16.4" evidence="3"/>
<feature type="domain" description="Penicillin-binding protein transpeptidase" evidence="24">
    <location>
        <begin position="378"/>
        <end position="639"/>
    </location>
</feature>
<sequence length="841" mass="91383">MAVDNKAKRTSSIPQKKKPTKQKKVRKIFKGITFGLLFCFLAIFVIGAGYAFAIIKTTPPLNVDAVLSLNQPSSLYDSNKEFMDNLHTDEERYVIDSKKIPTNLKNAFVSIEDERFYSHKGVDIQRILGAAFLDAKKIATGQKGLHGASTLTQQLLKNTILTNDFSMERKIKEAYLAINLEDRLTKDQILTAYLNTIPLGGHAYGVEAASLLYFSKSTSDLSLIECAYLAGITQAPTTYSAYNKDNLKDPTPYINRTITVLSQMHKLQYIDDVTYDKAVSDVKNGALVFKSSKKDYRLNYEWFVYPAVSAVKEDLKEKYKYTDEEVSQLIVNGGLKIYTTMNRSLQDFTQTTLDNYSNLGIGNKETYDKDGVPLLQASATIMDYRTGNVLAMVGGRGKQQPQSTNRAYNDLRPIGSSTKPLTVYGPGIDQKIITAATPIDDAPLLENKLDNGNSYNPSNSPNEYLGLISSRDALTHSKNVGAVITESKIGLKTGISYGEKLGLKYNAASKSSIASLALGQFNNDPNDRDGGNSYILAGAFGAFGNNGIYTKPVLYTRVVDSTGKTILDNTKTKQTQVFSPQAAYILYDMLKGPVNEYNATGAKWGDMPVAGKTGTTTNSTDLWFAGLSPYLSASVWVGYDKPEKLIGSSSGCASIWGILMAKAHEGLAIKDIEEPSGIAKVSVCKDSGLLPSSICSQDPRGNRVSEELFIEGTEPTTTCTTHVVANVNRFTNKLASPMTPSLLSKSAVFIIKDKPNPITADYSMILPSTYDPATESPVTNATNDASSPTVNLSPPIVTNSNTPNTSNNANDNKNKSNNSTHNQLGPGDTNPGSPGQTPNTN</sequence>
<dbReference type="Proteomes" id="UP000824633">
    <property type="component" value="Chromosome"/>
</dbReference>